<feature type="compositionally biased region" description="Pro residues" evidence="1">
    <location>
        <begin position="115"/>
        <end position="131"/>
    </location>
</feature>
<dbReference type="SUPFAM" id="SSF110997">
    <property type="entry name" value="Sporulation related repeat"/>
    <property type="match status" value="1"/>
</dbReference>
<keyword evidence="3" id="KW-1185">Reference proteome</keyword>
<gene>
    <name evidence="2" type="ORF">AZ78_4054</name>
</gene>
<evidence type="ECO:0000313" key="3">
    <source>
        <dbReference type="Proteomes" id="UP000023435"/>
    </source>
</evidence>
<proteinExistence type="predicted"/>
<feature type="compositionally biased region" description="Pro residues" evidence="1">
    <location>
        <begin position="94"/>
        <end position="104"/>
    </location>
</feature>
<dbReference type="Proteomes" id="UP000023435">
    <property type="component" value="Unassembled WGS sequence"/>
</dbReference>
<accession>A0A125MNG5</accession>
<sequence length="283" mass="28687">MLVRALIVLLIALNLGVAAWWIARPAPPAPPREQLPLGVARLRMVDEPRSTAKPQAVAPAKATAAAAPAASSPAPLPASAAPASPTPTTAAEKPPTPPATPPPATSAVATATPLPTTPAPTPAPIAPPPEAKPQCFSIGPFADTAAAAEARAKLQPLAQKLATRTQAGTSNARGWRVYMPQASAEAAQATAQRIRAAGFSDLFVMSGSEANAIALGRFRSEESARKRGAELSAAGFTARVEALGESGEGPTWIDVATTTSNGDALRRAAGASRWRGRSCAGLG</sequence>
<protein>
    <recommendedName>
        <fullName evidence="4">SPOR domain-containing protein</fullName>
    </recommendedName>
</protein>
<evidence type="ECO:0000256" key="1">
    <source>
        <dbReference type="SAM" id="MobiDB-lite"/>
    </source>
</evidence>
<dbReference type="OrthoDB" id="5986009at2"/>
<organism evidence="2 3">
    <name type="scientific">Lysobacter capsici AZ78</name>
    <dbReference type="NCBI Taxonomy" id="1444315"/>
    <lineage>
        <taxon>Bacteria</taxon>
        <taxon>Pseudomonadati</taxon>
        <taxon>Pseudomonadota</taxon>
        <taxon>Gammaproteobacteria</taxon>
        <taxon>Lysobacterales</taxon>
        <taxon>Lysobacteraceae</taxon>
        <taxon>Lysobacter</taxon>
    </lineage>
</organism>
<dbReference type="RefSeq" id="WP_036106641.1">
    <property type="nucleotide sequence ID" value="NZ_JAJA02000001.1"/>
</dbReference>
<dbReference type="EMBL" id="JAJA02000001">
    <property type="protein sequence ID" value="KWS06498.1"/>
    <property type="molecule type" value="Genomic_DNA"/>
</dbReference>
<evidence type="ECO:0000313" key="2">
    <source>
        <dbReference type="EMBL" id="KWS06498.1"/>
    </source>
</evidence>
<evidence type="ECO:0008006" key="4">
    <source>
        <dbReference type="Google" id="ProtNLM"/>
    </source>
</evidence>
<feature type="compositionally biased region" description="Low complexity" evidence="1">
    <location>
        <begin position="105"/>
        <end position="114"/>
    </location>
</feature>
<feature type="region of interest" description="Disordered" evidence="1">
    <location>
        <begin position="50"/>
        <end position="137"/>
    </location>
</feature>
<comment type="caution">
    <text evidence="2">The sequence shown here is derived from an EMBL/GenBank/DDBJ whole genome shotgun (WGS) entry which is preliminary data.</text>
</comment>
<dbReference type="AlphaFoldDB" id="A0A125MNG5"/>
<feature type="compositionally biased region" description="Low complexity" evidence="1">
    <location>
        <begin position="51"/>
        <end position="93"/>
    </location>
</feature>
<dbReference type="InterPro" id="IPR036680">
    <property type="entry name" value="SPOR-like_sf"/>
</dbReference>
<dbReference type="GO" id="GO:0042834">
    <property type="term" value="F:peptidoglycan binding"/>
    <property type="evidence" value="ECO:0007669"/>
    <property type="project" value="InterPro"/>
</dbReference>
<reference evidence="2 3" key="1">
    <citation type="journal article" date="2014" name="Genome Announc.">
        <title>Draft Genome Sequence of Lysobacter capsici AZ78, a Bacterium Antagonistic to Plant-Pathogenic Oomycetes.</title>
        <authorList>
            <person name="Puopolo G."/>
            <person name="Sonego P."/>
            <person name="Engelen K."/>
            <person name="Pertot I."/>
        </authorList>
    </citation>
    <scope>NUCLEOTIDE SEQUENCE [LARGE SCALE GENOMIC DNA]</scope>
    <source>
        <strain evidence="2 3">AZ78</strain>
    </source>
</reference>
<name>A0A125MNG5_9GAMM</name>